<sequence length="565" mass="64804">MKGKRLLASILTISLGTSIFLAGCGNEKKGENSKNDNKEEAKMDKDQYLNMILGAEPKTLDPSKATDTVSSQILGNAMEAITRLEVDKDGKDTIVPAGAESWEMSKDGMKWTFKMRDMNWSDGQKVTVDDYIYGITRTLNKETGSPYAYLLYPIKNAQAFNTGKAKAEDLGLKKVDESTLEFTLEAPCTYFLELTYFKVMEPQRKDLIEKHGDKYGTEANTFLFTGPYMITDWVHQSKVELVKNPNYWDKDAVKLEKVTMKIIKEESSRMNELYNGSIDLAGVSKPEWIEKLDETNNFEVKKGYDGTAWYIAYNFTDPYLKNAKIRKAFTYAMDREGMSKTLFRNLAEPATAWCPPGIQIGGEEYRKKVDFNFLDELKKEGTTDPKALLIEGLKEENMDPDPTKHTFKYLESGTDARSKEFGDFMQQNFKSVLGVNVDVDYVEWPIFQERTNKLDYQMAHKGWLGDYNDPNTFFDMWISTAKMAPNGWSSEKYDDLIKKAGQTTDQKERVKIFEEAERLLLVDEAVIGPTVFRFKNTYVRNYIKNYMSPTWGEVELKHTYISGRE</sequence>
<evidence type="ECO:0000256" key="4">
    <source>
        <dbReference type="ARBA" id="ARBA00022729"/>
    </source>
</evidence>
<dbReference type="Gene3D" id="3.10.105.10">
    <property type="entry name" value="Dipeptide-binding Protein, Domain 3"/>
    <property type="match status" value="1"/>
</dbReference>
<dbReference type="Pfam" id="PF00496">
    <property type="entry name" value="SBP_bac_5"/>
    <property type="match status" value="1"/>
</dbReference>
<evidence type="ECO:0000313" key="8">
    <source>
        <dbReference type="Proteomes" id="UP000481872"/>
    </source>
</evidence>
<evidence type="ECO:0000256" key="1">
    <source>
        <dbReference type="ARBA" id="ARBA00004196"/>
    </source>
</evidence>
<dbReference type="Gene3D" id="3.90.76.10">
    <property type="entry name" value="Dipeptide-binding Protein, Domain 1"/>
    <property type="match status" value="1"/>
</dbReference>
<dbReference type="GO" id="GO:0030313">
    <property type="term" value="C:cell envelope"/>
    <property type="evidence" value="ECO:0007669"/>
    <property type="project" value="UniProtKB-SubCell"/>
</dbReference>
<comment type="similarity">
    <text evidence="2">Belongs to the bacterial solute-binding protein 5 family.</text>
</comment>
<proteinExistence type="inferred from homology"/>
<keyword evidence="8" id="KW-1185">Reference proteome</keyword>
<dbReference type="EMBL" id="JAAGPU010000040">
    <property type="protein sequence ID" value="NEU06325.1"/>
    <property type="molecule type" value="Genomic_DNA"/>
</dbReference>
<dbReference type="GO" id="GO:0042597">
    <property type="term" value="C:periplasmic space"/>
    <property type="evidence" value="ECO:0007669"/>
    <property type="project" value="UniProtKB-ARBA"/>
</dbReference>
<protein>
    <submittedName>
        <fullName evidence="7">Peptide ABC transporter substrate-binding protein</fullName>
    </submittedName>
</protein>
<dbReference type="PANTHER" id="PTHR30290">
    <property type="entry name" value="PERIPLASMIC BINDING COMPONENT OF ABC TRANSPORTER"/>
    <property type="match status" value="1"/>
</dbReference>
<name>A0A6M0H6K8_9CLOT</name>
<organism evidence="7 8">
    <name type="scientific">Clostridium senegalense</name>
    <dbReference type="NCBI Taxonomy" id="1465809"/>
    <lineage>
        <taxon>Bacteria</taxon>
        <taxon>Bacillati</taxon>
        <taxon>Bacillota</taxon>
        <taxon>Clostridia</taxon>
        <taxon>Eubacteriales</taxon>
        <taxon>Clostridiaceae</taxon>
        <taxon>Clostridium</taxon>
    </lineage>
</organism>
<dbReference type="InterPro" id="IPR039424">
    <property type="entry name" value="SBP_5"/>
</dbReference>
<feature type="domain" description="Solute-binding protein family 5" evidence="6">
    <location>
        <begin position="93"/>
        <end position="482"/>
    </location>
</feature>
<gene>
    <name evidence="7" type="ORF">G3M99_16040</name>
</gene>
<reference evidence="7 8" key="1">
    <citation type="submission" date="2020-02" db="EMBL/GenBank/DDBJ databases">
        <title>Genome assembly of a novel Clostridium senegalense strain.</title>
        <authorList>
            <person name="Gupta T.B."/>
            <person name="Jauregui R."/>
            <person name="Maclean P."/>
            <person name="Nawarathana A."/>
            <person name="Brightwell G."/>
        </authorList>
    </citation>
    <scope>NUCLEOTIDE SEQUENCE [LARGE SCALE GENOMIC DNA]</scope>
    <source>
        <strain evidence="7 8">AGRFS4</strain>
    </source>
</reference>
<dbReference type="GO" id="GO:0015833">
    <property type="term" value="P:peptide transport"/>
    <property type="evidence" value="ECO:0007669"/>
    <property type="project" value="TreeGrafter"/>
</dbReference>
<dbReference type="RefSeq" id="WP_199870786.1">
    <property type="nucleotide sequence ID" value="NZ_JAAGPU010000040.1"/>
</dbReference>
<dbReference type="PANTHER" id="PTHR30290:SF10">
    <property type="entry name" value="PERIPLASMIC OLIGOPEPTIDE-BINDING PROTEIN-RELATED"/>
    <property type="match status" value="1"/>
</dbReference>
<dbReference type="PROSITE" id="PS51257">
    <property type="entry name" value="PROKAR_LIPOPROTEIN"/>
    <property type="match status" value="1"/>
</dbReference>
<accession>A0A6M0H6K8</accession>
<dbReference type="SUPFAM" id="SSF53850">
    <property type="entry name" value="Periplasmic binding protein-like II"/>
    <property type="match status" value="1"/>
</dbReference>
<feature type="signal peptide" evidence="5">
    <location>
        <begin position="1"/>
        <end position="22"/>
    </location>
</feature>
<dbReference type="InterPro" id="IPR030678">
    <property type="entry name" value="Peptide/Ni-bd"/>
</dbReference>
<evidence type="ECO:0000256" key="3">
    <source>
        <dbReference type="ARBA" id="ARBA00022448"/>
    </source>
</evidence>
<feature type="chain" id="PRO_5026861586" evidence="5">
    <location>
        <begin position="23"/>
        <end position="565"/>
    </location>
</feature>
<dbReference type="InterPro" id="IPR000914">
    <property type="entry name" value="SBP_5_dom"/>
</dbReference>
<dbReference type="GO" id="GO:1904680">
    <property type="term" value="F:peptide transmembrane transporter activity"/>
    <property type="evidence" value="ECO:0007669"/>
    <property type="project" value="TreeGrafter"/>
</dbReference>
<comment type="subcellular location">
    <subcellularLocation>
        <location evidence="1">Cell envelope</location>
    </subcellularLocation>
</comment>
<keyword evidence="3" id="KW-0813">Transport</keyword>
<evidence type="ECO:0000256" key="5">
    <source>
        <dbReference type="SAM" id="SignalP"/>
    </source>
</evidence>
<dbReference type="GO" id="GO:0043190">
    <property type="term" value="C:ATP-binding cassette (ABC) transporter complex"/>
    <property type="evidence" value="ECO:0007669"/>
    <property type="project" value="InterPro"/>
</dbReference>
<dbReference type="Gene3D" id="3.40.190.10">
    <property type="entry name" value="Periplasmic binding protein-like II"/>
    <property type="match status" value="1"/>
</dbReference>
<dbReference type="AlphaFoldDB" id="A0A6M0H6K8"/>
<evidence type="ECO:0000256" key="2">
    <source>
        <dbReference type="ARBA" id="ARBA00005695"/>
    </source>
</evidence>
<evidence type="ECO:0000259" key="6">
    <source>
        <dbReference type="Pfam" id="PF00496"/>
    </source>
</evidence>
<dbReference type="FunFam" id="3.90.76.10:FF:000001">
    <property type="entry name" value="Oligopeptide ABC transporter substrate-binding protein"/>
    <property type="match status" value="1"/>
</dbReference>
<comment type="caution">
    <text evidence="7">The sequence shown here is derived from an EMBL/GenBank/DDBJ whole genome shotgun (WGS) entry which is preliminary data.</text>
</comment>
<dbReference type="Proteomes" id="UP000481872">
    <property type="component" value="Unassembled WGS sequence"/>
</dbReference>
<dbReference type="PIRSF" id="PIRSF002741">
    <property type="entry name" value="MppA"/>
    <property type="match status" value="1"/>
</dbReference>
<evidence type="ECO:0000313" key="7">
    <source>
        <dbReference type="EMBL" id="NEU06325.1"/>
    </source>
</evidence>
<dbReference type="CDD" id="cd08504">
    <property type="entry name" value="PBP2_OppA"/>
    <property type="match status" value="1"/>
</dbReference>
<keyword evidence="4 5" id="KW-0732">Signal</keyword>